<protein>
    <submittedName>
        <fullName evidence="13">DgyrCDS2289</fullName>
    </submittedName>
</protein>
<evidence type="ECO:0000256" key="4">
    <source>
        <dbReference type="ARBA" id="ARBA00022989"/>
    </source>
</evidence>
<dbReference type="AlphaFoldDB" id="A0A7I8V9T9"/>
<evidence type="ECO:0000313" key="13">
    <source>
        <dbReference type="EMBL" id="CAD5113098.1"/>
    </source>
</evidence>
<evidence type="ECO:0000256" key="6">
    <source>
        <dbReference type="ARBA" id="ARBA00023136"/>
    </source>
</evidence>
<organism evidence="13 14">
    <name type="scientific">Dimorphilus gyrociliatus</name>
    <dbReference type="NCBI Taxonomy" id="2664684"/>
    <lineage>
        <taxon>Eukaryota</taxon>
        <taxon>Metazoa</taxon>
        <taxon>Spiralia</taxon>
        <taxon>Lophotrochozoa</taxon>
        <taxon>Annelida</taxon>
        <taxon>Polychaeta</taxon>
        <taxon>Polychaeta incertae sedis</taxon>
        <taxon>Dinophilidae</taxon>
        <taxon>Dimorphilus</taxon>
    </lineage>
</organism>
<evidence type="ECO:0000256" key="8">
    <source>
        <dbReference type="ARBA" id="ARBA00023180"/>
    </source>
</evidence>
<dbReference type="InterPro" id="IPR017452">
    <property type="entry name" value="GPCR_Rhodpsn_7TM"/>
</dbReference>
<feature type="transmembrane region" description="Helical" evidence="11">
    <location>
        <begin position="22"/>
        <end position="43"/>
    </location>
</feature>
<evidence type="ECO:0000256" key="3">
    <source>
        <dbReference type="ARBA" id="ARBA00022692"/>
    </source>
</evidence>
<evidence type="ECO:0000256" key="1">
    <source>
        <dbReference type="ARBA" id="ARBA00004651"/>
    </source>
</evidence>
<accession>A0A7I8V9T9</accession>
<reference evidence="13 14" key="1">
    <citation type="submission" date="2020-08" db="EMBL/GenBank/DDBJ databases">
        <authorList>
            <person name="Hejnol A."/>
        </authorList>
    </citation>
    <scope>NUCLEOTIDE SEQUENCE [LARGE SCALE GENOMIC DNA]</scope>
</reference>
<evidence type="ECO:0000256" key="11">
    <source>
        <dbReference type="SAM" id="Phobius"/>
    </source>
</evidence>
<dbReference type="InterPro" id="IPR000276">
    <property type="entry name" value="GPCR_Rhodpsn"/>
</dbReference>
<gene>
    <name evidence="13" type="ORF">DGYR_LOCUS2140</name>
</gene>
<keyword evidence="7 10" id="KW-0675">Receptor</keyword>
<keyword evidence="3 10" id="KW-0812">Transmembrane</keyword>
<dbReference type="PRINTS" id="PR00237">
    <property type="entry name" value="GPCRRHODOPSN"/>
</dbReference>
<comment type="subcellular location">
    <subcellularLocation>
        <location evidence="1">Cell membrane</location>
        <topology evidence="1">Multi-pass membrane protein</topology>
    </subcellularLocation>
</comment>
<sequence>MPLSLVNQLLGYWPFGTVMCDLWLATDVLFSTASILNLVLISLDRYWSITKPMTYVRQRTKKRVLVMITAVWASSMVICFPPLAGWKRPQRVTKYGQECSLTQDIGYILYSTLGSFYIPLIVMIIVYFKIYLAARARARRALKKKKQQQRQSTQITKIELKLKNDEMRLQVPPVSTDLSSPSANDSEAREVIKMVSSNYSHESSKLLVSDSDSACDSPGINKIVSINPSQHPISEESDLPVKQNSKTLLEKNSICVDLDELSTESITKKNEKNESSLNKIKTVFRKKKEKKKINDDEVVRNFIDDPEKAKKKLARARERRAIVVLGILLLLKAPNKKVDI</sequence>
<dbReference type="Proteomes" id="UP000549394">
    <property type="component" value="Unassembled WGS sequence"/>
</dbReference>
<evidence type="ECO:0000256" key="5">
    <source>
        <dbReference type="ARBA" id="ARBA00023040"/>
    </source>
</evidence>
<feature type="transmembrane region" description="Helical" evidence="11">
    <location>
        <begin position="64"/>
        <end position="84"/>
    </location>
</feature>
<dbReference type="Gene3D" id="1.20.1070.10">
    <property type="entry name" value="Rhodopsin 7-helix transmembrane proteins"/>
    <property type="match status" value="1"/>
</dbReference>
<keyword evidence="2" id="KW-1003">Cell membrane</keyword>
<dbReference type="GO" id="GO:0004930">
    <property type="term" value="F:G protein-coupled receptor activity"/>
    <property type="evidence" value="ECO:0007669"/>
    <property type="project" value="UniProtKB-KW"/>
</dbReference>
<evidence type="ECO:0000313" key="14">
    <source>
        <dbReference type="Proteomes" id="UP000549394"/>
    </source>
</evidence>
<dbReference type="EMBL" id="CAJFCJ010000003">
    <property type="protein sequence ID" value="CAD5113098.1"/>
    <property type="molecule type" value="Genomic_DNA"/>
</dbReference>
<feature type="transmembrane region" description="Helical" evidence="11">
    <location>
        <begin position="116"/>
        <end position="134"/>
    </location>
</feature>
<evidence type="ECO:0000259" key="12">
    <source>
        <dbReference type="PROSITE" id="PS50262"/>
    </source>
</evidence>
<evidence type="ECO:0000256" key="10">
    <source>
        <dbReference type="RuleBase" id="RU000688"/>
    </source>
</evidence>
<feature type="domain" description="G-protein coupled receptors family 1 profile" evidence="12">
    <location>
        <begin position="1"/>
        <end position="155"/>
    </location>
</feature>
<comment type="similarity">
    <text evidence="10">Belongs to the G-protein coupled receptor 1 family.</text>
</comment>
<keyword evidence="6 11" id="KW-0472">Membrane</keyword>
<evidence type="ECO:0000256" key="9">
    <source>
        <dbReference type="ARBA" id="ARBA00023224"/>
    </source>
</evidence>
<dbReference type="GO" id="GO:0005886">
    <property type="term" value="C:plasma membrane"/>
    <property type="evidence" value="ECO:0007669"/>
    <property type="project" value="UniProtKB-SubCell"/>
</dbReference>
<keyword evidence="8" id="KW-0325">Glycoprotein</keyword>
<dbReference type="PROSITE" id="PS50262">
    <property type="entry name" value="G_PROTEIN_RECEP_F1_2"/>
    <property type="match status" value="1"/>
</dbReference>
<evidence type="ECO:0000256" key="7">
    <source>
        <dbReference type="ARBA" id="ARBA00023170"/>
    </source>
</evidence>
<name>A0A7I8V9T9_9ANNE</name>
<keyword evidence="4 11" id="KW-1133">Transmembrane helix</keyword>
<dbReference type="OrthoDB" id="5975661at2759"/>
<dbReference type="PROSITE" id="PS00237">
    <property type="entry name" value="G_PROTEIN_RECEP_F1_1"/>
    <property type="match status" value="1"/>
</dbReference>
<keyword evidence="14" id="KW-1185">Reference proteome</keyword>
<evidence type="ECO:0000256" key="2">
    <source>
        <dbReference type="ARBA" id="ARBA00022475"/>
    </source>
</evidence>
<comment type="caution">
    <text evidence="13">The sequence shown here is derived from an EMBL/GenBank/DDBJ whole genome shotgun (WGS) entry which is preliminary data.</text>
</comment>
<dbReference type="SUPFAM" id="SSF81321">
    <property type="entry name" value="Family A G protein-coupled receptor-like"/>
    <property type="match status" value="1"/>
</dbReference>
<dbReference type="PANTHER" id="PTHR24248:SF174">
    <property type="entry name" value="TYRAMINE_OCTOPAMINE RECEPTOR"/>
    <property type="match status" value="1"/>
</dbReference>
<keyword evidence="9 10" id="KW-0807">Transducer</keyword>
<keyword evidence="5 10" id="KW-0297">G-protein coupled receptor</keyword>
<proteinExistence type="inferred from homology"/>
<dbReference type="PANTHER" id="PTHR24248">
    <property type="entry name" value="ADRENERGIC RECEPTOR-RELATED G-PROTEIN COUPLED RECEPTOR"/>
    <property type="match status" value="1"/>
</dbReference>
<dbReference type="Pfam" id="PF00001">
    <property type="entry name" value="7tm_1"/>
    <property type="match status" value="1"/>
</dbReference>